<reference evidence="1 2" key="1">
    <citation type="journal article" date="2018" name="Sci. Rep.">
        <title>Genomic signatures of local adaptation to the degree of environmental predictability in rotifers.</title>
        <authorList>
            <person name="Franch-Gras L."/>
            <person name="Hahn C."/>
            <person name="Garcia-Roger E.M."/>
            <person name="Carmona M.J."/>
            <person name="Serra M."/>
            <person name="Gomez A."/>
        </authorList>
    </citation>
    <scope>NUCLEOTIDE SEQUENCE [LARGE SCALE GENOMIC DNA]</scope>
    <source>
        <strain evidence="1">HYR1</strain>
    </source>
</reference>
<organism evidence="1 2">
    <name type="scientific">Brachionus plicatilis</name>
    <name type="common">Marine rotifer</name>
    <name type="synonym">Brachionus muelleri</name>
    <dbReference type="NCBI Taxonomy" id="10195"/>
    <lineage>
        <taxon>Eukaryota</taxon>
        <taxon>Metazoa</taxon>
        <taxon>Spiralia</taxon>
        <taxon>Gnathifera</taxon>
        <taxon>Rotifera</taxon>
        <taxon>Eurotatoria</taxon>
        <taxon>Monogononta</taxon>
        <taxon>Pseudotrocha</taxon>
        <taxon>Ploima</taxon>
        <taxon>Brachionidae</taxon>
        <taxon>Brachionus</taxon>
    </lineage>
</organism>
<protein>
    <submittedName>
        <fullName evidence="1">Uncharacterized protein</fullName>
    </submittedName>
</protein>
<dbReference type="Proteomes" id="UP000276133">
    <property type="component" value="Unassembled WGS sequence"/>
</dbReference>
<feature type="non-terminal residue" evidence="1">
    <location>
        <position position="1"/>
    </location>
</feature>
<comment type="caution">
    <text evidence="1">The sequence shown here is derived from an EMBL/GenBank/DDBJ whole genome shotgun (WGS) entry which is preliminary data.</text>
</comment>
<evidence type="ECO:0000313" key="2">
    <source>
        <dbReference type="Proteomes" id="UP000276133"/>
    </source>
</evidence>
<dbReference type="AlphaFoldDB" id="A0A3M7REY6"/>
<accession>A0A3M7REY6</accession>
<proteinExistence type="predicted"/>
<gene>
    <name evidence="1" type="ORF">BpHYR1_052660</name>
</gene>
<keyword evidence="2" id="KW-1185">Reference proteome</keyword>
<name>A0A3M7REY6_BRAPC</name>
<evidence type="ECO:0000313" key="1">
    <source>
        <dbReference type="EMBL" id="RNA21835.1"/>
    </source>
</evidence>
<dbReference type="EMBL" id="REGN01003590">
    <property type="protein sequence ID" value="RNA21835.1"/>
    <property type="molecule type" value="Genomic_DNA"/>
</dbReference>
<sequence>ICVDSVAELDKTGAENVESNEIVEGLDIS</sequence>